<proteinExistence type="predicted"/>
<evidence type="ECO:0000256" key="1">
    <source>
        <dbReference type="SAM" id="Phobius"/>
    </source>
</evidence>
<keyword evidence="1" id="KW-0812">Transmembrane</keyword>
<keyword evidence="3" id="KW-1185">Reference proteome</keyword>
<keyword evidence="1" id="KW-1133">Transmembrane helix</keyword>
<evidence type="ECO:0000313" key="2">
    <source>
        <dbReference type="EMBL" id="KAG8543851.1"/>
    </source>
</evidence>
<dbReference type="Proteomes" id="UP000824782">
    <property type="component" value="Unassembled WGS sequence"/>
</dbReference>
<organism evidence="2 3">
    <name type="scientific">Engystomops pustulosus</name>
    <name type="common">Tungara frog</name>
    <name type="synonym">Physalaemus pustulosus</name>
    <dbReference type="NCBI Taxonomy" id="76066"/>
    <lineage>
        <taxon>Eukaryota</taxon>
        <taxon>Metazoa</taxon>
        <taxon>Chordata</taxon>
        <taxon>Craniata</taxon>
        <taxon>Vertebrata</taxon>
        <taxon>Euteleostomi</taxon>
        <taxon>Amphibia</taxon>
        <taxon>Batrachia</taxon>
        <taxon>Anura</taxon>
        <taxon>Neobatrachia</taxon>
        <taxon>Hyloidea</taxon>
        <taxon>Leptodactylidae</taxon>
        <taxon>Leiuperinae</taxon>
        <taxon>Engystomops</taxon>
    </lineage>
</organism>
<comment type="caution">
    <text evidence="2">The sequence shown here is derived from an EMBL/GenBank/DDBJ whole genome shotgun (WGS) entry which is preliminary data.</text>
</comment>
<reference evidence="2" key="1">
    <citation type="thesis" date="2020" institute="ProQuest LLC" country="789 East Eisenhower Parkway, Ann Arbor, MI, USA">
        <title>Comparative Genomics and Chromosome Evolution.</title>
        <authorList>
            <person name="Mudd A.B."/>
        </authorList>
    </citation>
    <scope>NUCLEOTIDE SEQUENCE</scope>
    <source>
        <strain evidence="2">237g6f4</strain>
        <tissue evidence="2">Blood</tissue>
    </source>
</reference>
<gene>
    <name evidence="2" type="ORF">GDO81_023553</name>
</gene>
<name>A0AAV6Z4E8_ENGPU</name>
<feature type="transmembrane region" description="Helical" evidence="1">
    <location>
        <begin position="94"/>
        <end position="117"/>
    </location>
</feature>
<sequence>MFQIGMGASSTLVFPHNFSSYTGNNIWGPLCFIATGCLSFYASTLRSFQYIKLAFAMNISNIFLSCVGITLNSLDGKDYRSSGYHYTNGNKETSSVLMAFLILMNVLHIVLSIPILISGYQSLKCNSTGNPQVYFIPHNVASLRPPPYSSDPLIFIEDSPSQFDNNN</sequence>
<dbReference type="EMBL" id="WNYA01002807">
    <property type="protein sequence ID" value="KAG8543851.1"/>
    <property type="molecule type" value="Genomic_DNA"/>
</dbReference>
<feature type="transmembrane region" description="Helical" evidence="1">
    <location>
        <begin position="55"/>
        <end position="74"/>
    </location>
</feature>
<accession>A0AAV6Z4E8</accession>
<feature type="transmembrane region" description="Helical" evidence="1">
    <location>
        <begin position="26"/>
        <end position="43"/>
    </location>
</feature>
<protein>
    <submittedName>
        <fullName evidence="2">Uncharacterized protein</fullName>
    </submittedName>
</protein>
<evidence type="ECO:0000313" key="3">
    <source>
        <dbReference type="Proteomes" id="UP000824782"/>
    </source>
</evidence>
<dbReference type="AlphaFoldDB" id="A0AAV6Z4E8"/>
<keyword evidence="1" id="KW-0472">Membrane</keyword>